<dbReference type="InParanoid" id="A0A1U7YVE4"/>
<evidence type="ECO:0000313" key="3">
    <source>
        <dbReference type="Proteomes" id="UP000189703"/>
    </source>
</evidence>
<protein>
    <submittedName>
        <fullName evidence="4">Uncharacterized protein LOC104587377</fullName>
    </submittedName>
</protein>
<evidence type="ECO:0000256" key="1">
    <source>
        <dbReference type="SAM" id="MobiDB-lite"/>
    </source>
</evidence>
<dbReference type="KEGG" id="nnu:104587377"/>
<gene>
    <name evidence="4" type="primary">LOC104587377</name>
</gene>
<dbReference type="RefSeq" id="XP_010243265.1">
    <property type="nucleotide sequence ID" value="XM_010244963.1"/>
</dbReference>
<proteinExistence type="predicted"/>
<evidence type="ECO:0000259" key="2">
    <source>
        <dbReference type="Pfam" id="PF07727"/>
    </source>
</evidence>
<feature type="domain" description="Reverse transcriptase Ty1/copia-type" evidence="2">
    <location>
        <begin position="130"/>
        <end position="175"/>
    </location>
</feature>
<accession>A0A1U7YVE4</accession>
<feature type="region of interest" description="Disordered" evidence="1">
    <location>
        <begin position="1"/>
        <end position="63"/>
    </location>
</feature>
<keyword evidence="3" id="KW-1185">Reference proteome</keyword>
<organism evidence="3 4">
    <name type="scientific">Nelumbo nucifera</name>
    <name type="common">Sacred lotus</name>
    <dbReference type="NCBI Taxonomy" id="4432"/>
    <lineage>
        <taxon>Eukaryota</taxon>
        <taxon>Viridiplantae</taxon>
        <taxon>Streptophyta</taxon>
        <taxon>Embryophyta</taxon>
        <taxon>Tracheophyta</taxon>
        <taxon>Spermatophyta</taxon>
        <taxon>Magnoliopsida</taxon>
        <taxon>Proteales</taxon>
        <taxon>Nelumbonaceae</taxon>
        <taxon>Nelumbo</taxon>
    </lineage>
</organism>
<dbReference type="eggNOG" id="KOG0017">
    <property type="taxonomic scope" value="Eukaryota"/>
</dbReference>
<dbReference type="Pfam" id="PF07727">
    <property type="entry name" value="RVT_2"/>
    <property type="match status" value="1"/>
</dbReference>
<dbReference type="AlphaFoldDB" id="A0A1U7YVE4"/>
<dbReference type="GeneID" id="104587377"/>
<reference evidence="4" key="1">
    <citation type="submission" date="2025-08" db="UniProtKB">
        <authorList>
            <consortium name="RefSeq"/>
        </authorList>
    </citation>
    <scope>IDENTIFICATION</scope>
</reference>
<dbReference type="OrthoDB" id="411615at2759"/>
<name>A0A1U7YVE4_NELNU</name>
<dbReference type="Proteomes" id="UP000189703">
    <property type="component" value="Unplaced"/>
</dbReference>
<dbReference type="STRING" id="4432.A0A1U7YVE4"/>
<evidence type="ECO:0000313" key="4">
    <source>
        <dbReference type="RefSeq" id="XP_010243265.1"/>
    </source>
</evidence>
<feature type="compositionally biased region" description="Polar residues" evidence="1">
    <location>
        <begin position="11"/>
        <end position="31"/>
    </location>
</feature>
<sequence>MLLVTPYGLTSPITTPAEPTQDSSNFASSLLVSHEPTTSTPPSPPLGPTAAPTTESDTETPHRKMLPLEDVLRRAPIDPSGFVSRRTRHRLPEALVAEVASIGPTSYTAAKKYLEWQQTMQSEYDALIRNGTWSLVPVPPNANIVGCKWIFKLKRNSDGSLAHYKARLVARGFTQ</sequence>
<dbReference type="InterPro" id="IPR013103">
    <property type="entry name" value="RVT_2"/>
</dbReference>